<name>A0ABV8AJB3_9FLAO</name>
<dbReference type="EMBL" id="JBHSAT010000004">
    <property type="protein sequence ID" value="MFC3876747.1"/>
    <property type="molecule type" value="Genomic_DNA"/>
</dbReference>
<dbReference type="RefSeq" id="WP_386097943.1">
    <property type="nucleotide sequence ID" value="NZ_JBHSAT010000004.1"/>
</dbReference>
<organism evidence="2 3">
    <name type="scientific">Winogradskyella maritima</name>
    <dbReference type="NCBI Taxonomy" id="1517766"/>
    <lineage>
        <taxon>Bacteria</taxon>
        <taxon>Pseudomonadati</taxon>
        <taxon>Bacteroidota</taxon>
        <taxon>Flavobacteriia</taxon>
        <taxon>Flavobacteriales</taxon>
        <taxon>Flavobacteriaceae</taxon>
        <taxon>Winogradskyella</taxon>
    </lineage>
</organism>
<accession>A0ABV8AJB3</accession>
<evidence type="ECO:0008006" key="4">
    <source>
        <dbReference type="Google" id="ProtNLM"/>
    </source>
</evidence>
<evidence type="ECO:0000313" key="3">
    <source>
        <dbReference type="Proteomes" id="UP001595812"/>
    </source>
</evidence>
<keyword evidence="1" id="KW-0732">Signal</keyword>
<reference evidence="3" key="1">
    <citation type="journal article" date="2019" name="Int. J. Syst. Evol. Microbiol.">
        <title>The Global Catalogue of Microorganisms (GCM) 10K type strain sequencing project: providing services to taxonomists for standard genome sequencing and annotation.</title>
        <authorList>
            <consortium name="The Broad Institute Genomics Platform"/>
            <consortium name="The Broad Institute Genome Sequencing Center for Infectious Disease"/>
            <person name="Wu L."/>
            <person name="Ma J."/>
        </authorList>
    </citation>
    <scope>NUCLEOTIDE SEQUENCE [LARGE SCALE GENOMIC DNA]</scope>
    <source>
        <strain evidence="3">CECT 8979</strain>
    </source>
</reference>
<gene>
    <name evidence="2" type="ORF">ACFOSX_05830</name>
</gene>
<feature type="chain" id="PRO_5045455910" description="GLPGLI family protein" evidence="1">
    <location>
        <begin position="22"/>
        <end position="150"/>
    </location>
</feature>
<protein>
    <recommendedName>
        <fullName evidence="4">GLPGLI family protein</fullName>
    </recommendedName>
</protein>
<evidence type="ECO:0000256" key="1">
    <source>
        <dbReference type="SAM" id="SignalP"/>
    </source>
</evidence>
<proteinExistence type="predicted"/>
<sequence>MKTLITTIVTLLLTVTLTAQNYVAVNTSNFETDVRTVSTKKISKTKSVSALTLEIYETSNFEYRTFLKDAEDAKKRYQIGREIYTKKELVKIFRKGARRSENVIEFEEFLTDYNPKFLNNVSERETADIFTKFREGTLHAYLDKLPSGIF</sequence>
<comment type="caution">
    <text evidence="2">The sequence shown here is derived from an EMBL/GenBank/DDBJ whole genome shotgun (WGS) entry which is preliminary data.</text>
</comment>
<feature type="signal peptide" evidence="1">
    <location>
        <begin position="1"/>
        <end position="21"/>
    </location>
</feature>
<keyword evidence="3" id="KW-1185">Reference proteome</keyword>
<evidence type="ECO:0000313" key="2">
    <source>
        <dbReference type="EMBL" id="MFC3876747.1"/>
    </source>
</evidence>
<dbReference type="Proteomes" id="UP001595812">
    <property type="component" value="Unassembled WGS sequence"/>
</dbReference>